<gene>
    <name evidence="1" type="ORF">ACIBP4_07050</name>
</gene>
<reference evidence="1 2" key="1">
    <citation type="submission" date="2024-10" db="EMBL/GenBank/DDBJ databases">
        <title>The Natural Products Discovery Center: Release of the First 8490 Sequenced Strains for Exploring Actinobacteria Biosynthetic Diversity.</title>
        <authorList>
            <person name="Kalkreuter E."/>
            <person name="Kautsar S.A."/>
            <person name="Yang D."/>
            <person name="Bader C.D."/>
            <person name="Teijaro C.N."/>
            <person name="Fluegel L."/>
            <person name="Davis C.M."/>
            <person name="Simpson J.R."/>
            <person name="Lauterbach L."/>
            <person name="Steele A.D."/>
            <person name="Gui C."/>
            <person name="Meng S."/>
            <person name="Li G."/>
            <person name="Viehrig K."/>
            <person name="Ye F."/>
            <person name="Su P."/>
            <person name="Kiefer A.F."/>
            <person name="Nichols A."/>
            <person name="Cepeda A.J."/>
            <person name="Yan W."/>
            <person name="Fan B."/>
            <person name="Jiang Y."/>
            <person name="Adhikari A."/>
            <person name="Zheng C.-J."/>
            <person name="Schuster L."/>
            <person name="Cowan T.M."/>
            <person name="Smanski M.J."/>
            <person name="Chevrette M.G."/>
            <person name="De Carvalho L.P.S."/>
            <person name="Shen B."/>
        </authorList>
    </citation>
    <scope>NUCLEOTIDE SEQUENCE [LARGE SCALE GENOMIC DNA]</scope>
    <source>
        <strain evidence="1 2">NPDC049845</strain>
    </source>
</reference>
<evidence type="ECO:0000313" key="2">
    <source>
        <dbReference type="Proteomes" id="UP001612812"/>
    </source>
</evidence>
<dbReference type="Proteomes" id="UP001612812">
    <property type="component" value="Unassembled WGS sequence"/>
</dbReference>
<comment type="caution">
    <text evidence="1">The sequence shown here is derived from an EMBL/GenBank/DDBJ whole genome shotgun (WGS) entry which is preliminary data.</text>
</comment>
<keyword evidence="2" id="KW-1185">Reference proteome</keyword>
<sequence>MAAATWNRLPADTREAIDGAIRRGVMPGLLAMRACDPPIRLPHAADLLAFRLSAGVTSDTTT</sequence>
<accession>A0ABW7ZGV4</accession>
<dbReference type="RefSeq" id="WP_396767819.1">
    <property type="nucleotide sequence ID" value="NZ_JBITLA010000001.1"/>
</dbReference>
<name>A0ABW7ZGV4_9ACTN</name>
<proteinExistence type="predicted"/>
<dbReference type="EMBL" id="JBITLE010000002">
    <property type="protein sequence ID" value="MFI7262046.1"/>
    <property type="molecule type" value="Genomic_DNA"/>
</dbReference>
<organism evidence="1 2">
    <name type="scientific">Micromonospora maritima</name>
    <dbReference type="NCBI Taxonomy" id="986711"/>
    <lineage>
        <taxon>Bacteria</taxon>
        <taxon>Bacillati</taxon>
        <taxon>Actinomycetota</taxon>
        <taxon>Actinomycetes</taxon>
        <taxon>Micromonosporales</taxon>
        <taxon>Micromonosporaceae</taxon>
        <taxon>Micromonospora</taxon>
    </lineage>
</organism>
<protein>
    <submittedName>
        <fullName evidence="1">Uncharacterized protein</fullName>
    </submittedName>
</protein>
<evidence type="ECO:0000313" key="1">
    <source>
        <dbReference type="EMBL" id="MFI7262046.1"/>
    </source>
</evidence>